<organism evidence="2 3">
    <name type="scientific">Lactococcus lactis subsp. lactis</name>
    <name type="common">Streptococcus lactis</name>
    <dbReference type="NCBI Taxonomy" id="1360"/>
    <lineage>
        <taxon>Bacteria</taxon>
        <taxon>Bacillati</taxon>
        <taxon>Bacillota</taxon>
        <taxon>Bacilli</taxon>
        <taxon>Lactobacillales</taxon>
        <taxon>Streptococcaceae</taxon>
        <taxon>Lactococcus</taxon>
    </lineage>
</organism>
<dbReference type="RefSeq" id="WP_003130301.1">
    <property type="nucleotide sequence ID" value="NZ_BBSI01000036.1"/>
</dbReference>
<evidence type="ECO:0000313" key="4">
    <source>
        <dbReference type="Proteomes" id="UP000192085"/>
    </source>
</evidence>
<dbReference type="Proteomes" id="UP000192085">
    <property type="component" value="Chromosome"/>
</dbReference>
<reference evidence="2 3" key="1">
    <citation type="submission" date="2015-01" db="EMBL/GenBank/DDBJ databases">
        <title>Lactococcus lactis subsp.lactis JCM 5805 whole genome shotgun sequence.</title>
        <authorList>
            <person name="Fujii T."/>
            <person name="Tomita Y."/>
            <person name="Ikushima S."/>
            <person name="Fujiwara D."/>
        </authorList>
    </citation>
    <scope>NUCLEOTIDE SEQUENCE [LARGE SCALE GENOMIC DNA]</scope>
    <source>
        <strain evidence="2 3">JCM 5805</strain>
    </source>
</reference>
<dbReference type="AlphaFoldDB" id="A0A0B8QW10"/>
<dbReference type="EMBL" id="BBSI01000036">
    <property type="protein sequence ID" value="GAM81232.1"/>
    <property type="molecule type" value="Genomic_DNA"/>
</dbReference>
<reference evidence="1 4" key="2">
    <citation type="journal article" date="2017" name="BMC Genomics">
        <title>Comparative and functional genomics of the Lactococcus lactis taxon; insights into evolution and niche adaptation.</title>
        <authorList>
            <person name="Kelleher P."/>
            <person name="Bottacini F."/>
            <person name="Mahony J."/>
            <person name="Kilcawley K.N."/>
            <person name="van Sinderen D."/>
        </authorList>
    </citation>
    <scope>NUCLEOTIDE SEQUENCE [LARGE SCALE GENOMIC DNA]</scope>
    <source>
        <strain evidence="1 4">275</strain>
    </source>
</reference>
<evidence type="ECO:0000313" key="3">
    <source>
        <dbReference type="Proteomes" id="UP000031847"/>
    </source>
</evidence>
<sequence>MKNKEEPRMKWSDDEYEAMIDLATRQLAERMAERALMTYEIYKYDYLGSQFVADFIAEFVISAYRSYLIKPENLDEEVMLLLFVNMAYENMRGLPDEVAQYHRLFRQLCDLYYEQGCLRHALIDEADYQEMVLAILADIFMEVKMRKNLKSNFVILKGRKWI</sequence>
<gene>
    <name evidence="2" type="ORF">JCM5805K_2352</name>
    <name evidence="1" type="ORF">LL275_1928</name>
</gene>
<protein>
    <submittedName>
        <fullName evidence="2">Protein containing von Willebrand factor type A (VWA) domain</fullName>
    </submittedName>
</protein>
<accession>A0A0B8QW10</accession>
<dbReference type="EMBL" id="CP015897">
    <property type="protein sequence ID" value="ARD99555.1"/>
    <property type="molecule type" value="Genomic_DNA"/>
</dbReference>
<evidence type="ECO:0000313" key="2">
    <source>
        <dbReference type="EMBL" id="GAM81232.1"/>
    </source>
</evidence>
<evidence type="ECO:0000313" key="1">
    <source>
        <dbReference type="EMBL" id="ARD99555.1"/>
    </source>
</evidence>
<proteinExistence type="predicted"/>
<dbReference type="Proteomes" id="UP000031847">
    <property type="component" value="Unassembled WGS sequence"/>
</dbReference>
<dbReference type="PATRIC" id="fig|1360.118.peg.1491"/>
<name>A0A0B8QW10_LACLL</name>